<evidence type="ECO:0000256" key="5">
    <source>
        <dbReference type="HAMAP-Rule" id="MF_00658"/>
    </source>
</evidence>
<feature type="binding site" evidence="5">
    <location>
        <position position="71"/>
    </location>
    <ligand>
        <name>S-adenosyl-L-methionine</name>
        <dbReference type="ChEBI" id="CHEBI:59789"/>
    </ligand>
</feature>
<dbReference type="CDD" id="cd18081">
    <property type="entry name" value="RlmH-like"/>
    <property type="match status" value="1"/>
</dbReference>
<feature type="binding site" evidence="5">
    <location>
        <position position="103"/>
    </location>
    <ligand>
        <name>S-adenosyl-L-methionine</name>
        <dbReference type="ChEBI" id="CHEBI:59789"/>
    </ligand>
</feature>
<evidence type="ECO:0000313" key="7">
    <source>
        <dbReference type="Proteomes" id="UP000198635"/>
    </source>
</evidence>
<comment type="function">
    <text evidence="5">Specifically methylates the pseudouridine at position 1915 (m3Psi1915) in 23S rRNA.</text>
</comment>
<organism evidence="6 7">
    <name type="scientific">Desulfomicrobium apsheronum</name>
    <dbReference type="NCBI Taxonomy" id="52560"/>
    <lineage>
        <taxon>Bacteria</taxon>
        <taxon>Pseudomonadati</taxon>
        <taxon>Thermodesulfobacteriota</taxon>
        <taxon>Desulfovibrionia</taxon>
        <taxon>Desulfovibrionales</taxon>
        <taxon>Desulfomicrobiaceae</taxon>
        <taxon>Desulfomicrobium</taxon>
    </lineage>
</organism>
<dbReference type="PIRSF" id="PIRSF004505">
    <property type="entry name" value="MT_bac"/>
    <property type="match status" value="1"/>
</dbReference>
<protein>
    <recommendedName>
        <fullName evidence="5">Ribosomal RNA large subunit methyltransferase H</fullName>
        <ecNumber evidence="5">2.1.1.177</ecNumber>
    </recommendedName>
    <alternativeName>
        <fullName evidence="5">23S rRNA (pseudouridine1915-N3)-methyltransferase</fullName>
    </alternativeName>
    <alternativeName>
        <fullName evidence="5">23S rRNA m3Psi1915 methyltransferase</fullName>
    </alternativeName>
    <alternativeName>
        <fullName evidence="5">rRNA (pseudouridine-N3-)-methyltransferase RlmH</fullName>
    </alternativeName>
</protein>
<evidence type="ECO:0000256" key="2">
    <source>
        <dbReference type="ARBA" id="ARBA00022679"/>
    </source>
</evidence>
<keyword evidence="5" id="KW-0698">rRNA processing</keyword>
<dbReference type="OrthoDB" id="9806643at2"/>
<dbReference type="EC" id="2.1.1.177" evidence="5"/>
<keyword evidence="3 5" id="KW-0949">S-adenosyl-L-methionine</keyword>
<dbReference type="HAMAP" id="MF_00658">
    <property type="entry name" value="23SrRNA_methyltr_H"/>
    <property type="match status" value="1"/>
</dbReference>
<dbReference type="Proteomes" id="UP000198635">
    <property type="component" value="Unassembled WGS sequence"/>
</dbReference>
<dbReference type="STRING" id="52560.SAMN04488082_11956"/>
<reference evidence="7" key="1">
    <citation type="submission" date="2016-10" db="EMBL/GenBank/DDBJ databases">
        <authorList>
            <person name="Varghese N."/>
            <person name="Submissions S."/>
        </authorList>
    </citation>
    <scope>NUCLEOTIDE SEQUENCE [LARGE SCALE GENOMIC DNA]</scope>
    <source>
        <strain evidence="7">DSM 5918</strain>
    </source>
</reference>
<keyword evidence="7" id="KW-1185">Reference proteome</keyword>
<evidence type="ECO:0000313" key="6">
    <source>
        <dbReference type="EMBL" id="SFK29025.1"/>
    </source>
</evidence>
<feature type="binding site" evidence="5">
    <location>
        <begin position="122"/>
        <end position="127"/>
    </location>
    <ligand>
        <name>S-adenosyl-L-methionine</name>
        <dbReference type="ChEBI" id="CHEBI:59789"/>
    </ligand>
</feature>
<comment type="subunit">
    <text evidence="5">Homodimer.</text>
</comment>
<comment type="similarity">
    <text evidence="4 5">Belongs to the RNA methyltransferase RlmH family.</text>
</comment>
<evidence type="ECO:0000256" key="1">
    <source>
        <dbReference type="ARBA" id="ARBA00022603"/>
    </source>
</evidence>
<comment type="subcellular location">
    <subcellularLocation>
        <location evidence="5">Cytoplasm</location>
    </subcellularLocation>
</comment>
<keyword evidence="2 5" id="KW-0808">Transferase</keyword>
<dbReference type="InterPro" id="IPR003742">
    <property type="entry name" value="RlmH-like"/>
</dbReference>
<comment type="catalytic activity">
    <reaction evidence="5">
        <text>pseudouridine(1915) in 23S rRNA + S-adenosyl-L-methionine = N(3)-methylpseudouridine(1915) in 23S rRNA + S-adenosyl-L-homocysteine + H(+)</text>
        <dbReference type="Rhea" id="RHEA:42752"/>
        <dbReference type="Rhea" id="RHEA-COMP:10221"/>
        <dbReference type="Rhea" id="RHEA-COMP:10222"/>
        <dbReference type="ChEBI" id="CHEBI:15378"/>
        <dbReference type="ChEBI" id="CHEBI:57856"/>
        <dbReference type="ChEBI" id="CHEBI:59789"/>
        <dbReference type="ChEBI" id="CHEBI:65314"/>
        <dbReference type="ChEBI" id="CHEBI:74486"/>
        <dbReference type="EC" id="2.1.1.177"/>
    </reaction>
</comment>
<gene>
    <name evidence="5" type="primary">rlmH</name>
    <name evidence="6" type="ORF">SAMN04488082_11956</name>
</gene>
<evidence type="ECO:0000256" key="3">
    <source>
        <dbReference type="ARBA" id="ARBA00022691"/>
    </source>
</evidence>
<name>A0A1I3YB38_9BACT</name>
<dbReference type="EMBL" id="FORX01000019">
    <property type="protein sequence ID" value="SFK29025.1"/>
    <property type="molecule type" value="Genomic_DNA"/>
</dbReference>
<dbReference type="RefSeq" id="WP_092377872.1">
    <property type="nucleotide sequence ID" value="NZ_FORX01000019.1"/>
</dbReference>
<dbReference type="InterPro" id="IPR029026">
    <property type="entry name" value="tRNA_m1G_MTases_N"/>
</dbReference>
<dbReference type="SUPFAM" id="SSF75217">
    <property type="entry name" value="alpha/beta knot"/>
    <property type="match status" value="1"/>
</dbReference>
<dbReference type="InterPro" id="IPR029028">
    <property type="entry name" value="Alpha/beta_knot_MTases"/>
</dbReference>
<dbReference type="AlphaFoldDB" id="A0A1I3YB38"/>
<evidence type="ECO:0000256" key="4">
    <source>
        <dbReference type="ARBA" id="ARBA00038303"/>
    </source>
</evidence>
<sequence>MYRLKIITVGKIKKKYYLEAIAHYAKMLTPVVRIDVQNVKDCPQAEGAERKRLESLRILEKIGPKDTLVALHETGRLFTSVDFASFLRPLLENPVGDCCFVIGGAMGLSPELLARSQVQLSLSPLTMPHELAQVVLFEQLFRATTIMAGRTYHY</sequence>
<dbReference type="PANTHER" id="PTHR33603:SF1">
    <property type="entry name" value="RIBOSOMAL RNA LARGE SUBUNIT METHYLTRANSFERASE H"/>
    <property type="match status" value="1"/>
</dbReference>
<keyword evidence="1 5" id="KW-0489">Methyltransferase</keyword>
<dbReference type="PANTHER" id="PTHR33603">
    <property type="entry name" value="METHYLTRANSFERASE"/>
    <property type="match status" value="1"/>
</dbReference>
<dbReference type="GO" id="GO:0005737">
    <property type="term" value="C:cytoplasm"/>
    <property type="evidence" value="ECO:0007669"/>
    <property type="project" value="UniProtKB-SubCell"/>
</dbReference>
<dbReference type="GO" id="GO:0070038">
    <property type="term" value="F:rRNA (pseudouridine-N3-)-methyltransferase activity"/>
    <property type="evidence" value="ECO:0007669"/>
    <property type="project" value="UniProtKB-UniRule"/>
</dbReference>
<proteinExistence type="inferred from homology"/>
<dbReference type="Gene3D" id="3.40.1280.10">
    <property type="match status" value="1"/>
</dbReference>
<accession>A0A1I3YB38</accession>
<dbReference type="Pfam" id="PF02590">
    <property type="entry name" value="SPOUT_MTase"/>
    <property type="match status" value="1"/>
</dbReference>
<keyword evidence="5" id="KW-0963">Cytoplasm</keyword>